<evidence type="ECO:0000259" key="6">
    <source>
        <dbReference type="Pfam" id="PF16099"/>
    </source>
</evidence>
<dbReference type="GO" id="GO:0016604">
    <property type="term" value="C:nuclear body"/>
    <property type="evidence" value="ECO:0007669"/>
    <property type="project" value="TreeGrafter"/>
</dbReference>
<dbReference type="SMART" id="SM01161">
    <property type="entry name" value="DUF1767"/>
    <property type="match status" value="1"/>
</dbReference>
<dbReference type="InterPro" id="IPR049363">
    <property type="entry name" value="RMI1_N"/>
</dbReference>
<feature type="domain" description="RecQ mediated genome instability protein 1 OB-fold" evidence="5">
    <location>
        <begin position="122"/>
        <end position="233"/>
    </location>
</feature>
<feature type="region of interest" description="Disordered" evidence="4">
    <location>
        <begin position="1"/>
        <end position="38"/>
    </location>
</feature>
<dbReference type="InterPro" id="IPR032199">
    <property type="entry name" value="RMI1_C"/>
</dbReference>
<feature type="compositionally biased region" description="Basic and acidic residues" evidence="4">
    <location>
        <begin position="1"/>
        <end position="10"/>
    </location>
</feature>
<evidence type="ECO:0000313" key="8">
    <source>
        <dbReference type="EMBL" id="QCD84994.1"/>
    </source>
</evidence>
<dbReference type="FunFam" id="2.40.50.770:FF:000004">
    <property type="entry name" value="RecQ-mediated instability protein (DUF1767)"/>
    <property type="match status" value="1"/>
</dbReference>
<dbReference type="Pfam" id="PF08585">
    <property type="entry name" value="RMI1_N_C"/>
    <property type="match status" value="1"/>
</dbReference>
<feature type="domain" description="RecQ-mediated genome instability protein 1 C-terminal OB-fold" evidence="6">
    <location>
        <begin position="460"/>
        <end position="602"/>
    </location>
</feature>
<dbReference type="PANTHER" id="PTHR14790:SF15">
    <property type="entry name" value="RECQ-MEDIATED GENOME INSTABILITY PROTEIN 1"/>
    <property type="match status" value="1"/>
</dbReference>
<accession>A0A4D6L9C3</accession>
<gene>
    <name evidence="8" type="ORF">DEO72_LG2g5352</name>
</gene>
<evidence type="ECO:0000259" key="5">
    <source>
        <dbReference type="Pfam" id="PF08585"/>
    </source>
</evidence>
<evidence type="ECO:0000256" key="3">
    <source>
        <dbReference type="ARBA" id="ARBA00077519"/>
    </source>
</evidence>
<dbReference type="GO" id="GO:0031422">
    <property type="term" value="C:RecQ family helicase-topoisomerase III complex"/>
    <property type="evidence" value="ECO:0007669"/>
    <property type="project" value="TreeGrafter"/>
</dbReference>
<dbReference type="Pfam" id="PF16099">
    <property type="entry name" value="RMI1_C"/>
    <property type="match status" value="1"/>
</dbReference>
<dbReference type="GO" id="GO:0000166">
    <property type="term" value="F:nucleotide binding"/>
    <property type="evidence" value="ECO:0007669"/>
    <property type="project" value="InterPro"/>
</dbReference>
<evidence type="ECO:0000259" key="7">
    <source>
        <dbReference type="Pfam" id="PF21000"/>
    </source>
</evidence>
<dbReference type="Proteomes" id="UP000501690">
    <property type="component" value="Linkage Group LG2"/>
</dbReference>
<dbReference type="InterPro" id="IPR013894">
    <property type="entry name" value="RMI1_OB"/>
</dbReference>
<dbReference type="GO" id="GO:0000724">
    <property type="term" value="P:double-strand break repair via homologous recombination"/>
    <property type="evidence" value="ECO:0007669"/>
    <property type="project" value="TreeGrafter"/>
</dbReference>
<dbReference type="GO" id="GO:0000712">
    <property type="term" value="P:resolution of meiotic recombination intermediates"/>
    <property type="evidence" value="ECO:0007669"/>
    <property type="project" value="TreeGrafter"/>
</dbReference>
<dbReference type="EMBL" id="CP039346">
    <property type="protein sequence ID" value="QCD84994.1"/>
    <property type="molecule type" value="Genomic_DNA"/>
</dbReference>
<reference evidence="8 9" key="1">
    <citation type="submission" date="2019-04" db="EMBL/GenBank/DDBJ databases">
        <title>An improved genome assembly and genetic linkage map for asparagus bean, Vigna unguiculata ssp. sesquipedialis.</title>
        <authorList>
            <person name="Xia Q."/>
            <person name="Zhang R."/>
            <person name="Dong Y."/>
        </authorList>
    </citation>
    <scope>NUCLEOTIDE SEQUENCE [LARGE SCALE GENOMIC DNA]</scope>
    <source>
        <tissue evidence="8">Leaf</tissue>
    </source>
</reference>
<sequence>MPVRRLRLDSDTDEEEQHPLQPQSQPRPQPQPHFPAVPVEISDDEDFIDVAESLSPPSPSCPVSDFLRRLGLSLKRDWLASCLRQLQASVASFEHLDVAAKAKRCFEQFLFADMNSCGAGVLPPNVDSMHLRVLPGPYVLQVDEIINITCNLRGRYEQAPPGPKRCLKLSMTDGVQRVFGMEYRPIKALEVCASSGLKVAISNVHVRRGLLMLVPETIEILGGLVEELDAARKRLVEEINKPPRGKRNKNGELPPLATRATLAAWPPGGVDNRACNGSTLHSNVSFQENNQGAGQSIPSPVNNLPTEDTLSMGARSAASNSIPCMSSHSNAMNVDTPRNTDPVSHASPMSNQLSSVISRAKDMHIDASNARECSIDHQYSNMDSNVAAAHMDSVNITRENSVGIECSPVVVNIDTDTDRTPVATDTTHLQRTSSTVLDTSDVQMVDAIDHPLILSRDQEVPFTYIASLSAKWAKIKEEAPSVQGKIKCFLTGVKGFQFKKRTTYELQAYVDDGSLISEILVDHNVVEKGIGYSPEEVTAALSSPDTKIVHQMKDTMRKFQAFLANFEGIILVEFNKKSPLPLALEMSQGCPQSDAWLLLRRLKSLQPALVQNPTDPIELSP</sequence>
<dbReference type="Pfam" id="PF21000">
    <property type="entry name" value="RMI1_N_N"/>
    <property type="match status" value="1"/>
</dbReference>
<name>A0A4D6L9C3_VIGUN</name>
<organism evidence="8 9">
    <name type="scientific">Vigna unguiculata</name>
    <name type="common">Cowpea</name>
    <dbReference type="NCBI Taxonomy" id="3917"/>
    <lineage>
        <taxon>Eukaryota</taxon>
        <taxon>Viridiplantae</taxon>
        <taxon>Streptophyta</taxon>
        <taxon>Embryophyta</taxon>
        <taxon>Tracheophyta</taxon>
        <taxon>Spermatophyta</taxon>
        <taxon>Magnoliopsida</taxon>
        <taxon>eudicotyledons</taxon>
        <taxon>Gunneridae</taxon>
        <taxon>Pentapetalae</taxon>
        <taxon>rosids</taxon>
        <taxon>fabids</taxon>
        <taxon>Fabales</taxon>
        <taxon>Fabaceae</taxon>
        <taxon>Papilionoideae</taxon>
        <taxon>50 kb inversion clade</taxon>
        <taxon>NPAAA clade</taxon>
        <taxon>indigoferoid/millettioid clade</taxon>
        <taxon>Phaseoleae</taxon>
        <taxon>Vigna</taxon>
    </lineage>
</organism>
<dbReference type="AlphaFoldDB" id="A0A4D6L9C3"/>
<feature type="domain" description="RMI1 N-terminal" evidence="7">
    <location>
        <begin position="67"/>
        <end position="117"/>
    </location>
</feature>
<feature type="compositionally biased region" description="Pro residues" evidence="4">
    <location>
        <begin position="25"/>
        <end position="35"/>
    </location>
</feature>
<evidence type="ECO:0000256" key="1">
    <source>
        <dbReference type="ARBA" id="ARBA00006395"/>
    </source>
</evidence>
<dbReference type="Gene3D" id="2.40.50.770">
    <property type="entry name" value="RecQ-mediated genome instability protein Rmi1, C-terminal domain"/>
    <property type="match status" value="1"/>
</dbReference>
<proteinExistence type="inferred from homology"/>
<dbReference type="PANTHER" id="PTHR14790">
    <property type="entry name" value="RECQ-MEDIATED GENOME INSTABILITY PROTEIN 1 RMI1"/>
    <property type="match status" value="1"/>
</dbReference>
<comment type="similarity">
    <text evidence="1">Belongs to the RMI1 family.</text>
</comment>
<evidence type="ECO:0000313" key="9">
    <source>
        <dbReference type="Proteomes" id="UP000501690"/>
    </source>
</evidence>
<evidence type="ECO:0000256" key="4">
    <source>
        <dbReference type="SAM" id="MobiDB-lite"/>
    </source>
</evidence>
<dbReference type="InterPro" id="IPR042470">
    <property type="entry name" value="RMI1_N_C_sf"/>
</dbReference>
<evidence type="ECO:0000256" key="2">
    <source>
        <dbReference type="ARBA" id="ARBA00018987"/>
    </source>
</evidence>
<dbReference type="Gramene" id="Vigun03g049300.1.v1.2">
    <property type="protein sequence ID" value="Vigun03g049300.1.v1.2"/>
    <property type="gene ID" value="Vigun03g049300.v1.2"/>
</dbReference>
<protein>
    <recommendedName>
        <fullName evidence="2">RecQ-mediated genome instability protein 1</fullName>
    </recommendedName>
    <alternativeName>
        <fullName evidence="3">BLM-associated protein of 75 kDa homolog</fullName>
    </alternativeName>
</protein>
<keyword evidence="9" id="KW-1185">Reference proteome</keyword>
<dbReference type="OrthoDB" id="341511at2759"/>